<evidence type="ECO:0000313" key="1">
    <source>
        <dbReference type="EMBL" id="KJH45947.1"/>
    </source>
</evidence>
<accession>A0A0D8XQB8</accession>
<dbReference type="EMBL" id="KN716377">
    <property type="protein sequence ID" value="KJH45947.1"/>
    <property type="molecule type" value="Genomic_DNA"/>
</dbReference>
<reference evidence="2" key="2">
    <citation type="journal article" date="2016" name="Sci. Rep.">
        <title>Dictyocaulus viviparus genome, variome and transcriptome elucidate lungworm biology and support future intervention.</title>
        <authorList>
            <person name="McNulty S.N."/>
            <person name="Strube C."/>
            <person name="Rosa B.A."/>
            <person name="Martin J.C."/>
            <person name="Tyagi R."/>
            <person name="Choi Y.J."/>
            <person name="Wang Q."/>
            <person name="Hallsworth Pepin K."/>
            <person name="Zhang X."/>
            <person name="Ozersky P."/>
            <person name="Wilson R.K."/>
            <person name="Sternberg P.W."/>
            <person name="Gasser R.B."/>
            <person name="Mitreva M."/>
        </authorList>
    </citation>
    <scope>NUCLEOTIDE SEQUENCE [LARGE SCALE GENOMIC DNA]</scope>
    <source>
        <strain evidence="2">HannoverDv2000</strain>
    </source>
</reference>
<dbReference type="Proteomes" id="UP000053766">
    <property type="component" value="Unassembled WGS sequence"/>
</dbReference>
<evidence type="ECO:0000313" key="2">
    <source>
        <dbReference type="Proteomes" id="UP000053766"/>
    </source>
</evidence>
<name>A0A0D8XQB8_DICVI</name>
<keyword evidence="2" id="KW-1185">Reference proteome</keyword>
<gene>
    <name evidence="1" type="ORF">DICVIV_07987</name>
</gene>
<dbReference type="OrthoDB" id="5876894at2759"/>
<dbReference type="AlphaFoldDB" id="A0A0D8XQB8"/>
<proteinExistence type="predicted"/>
<protein>
    <submittedName>
        <fullName evidence="1">Uncharacterized protein</fullName>
    </submittedName>
</protein>
<sequence>MIHGTIEEDSNHEGCDAQGGGHHFSGTLQSVRLTLFVVSEIDGGSENIKMRNGARRECIGSDRLCCYKKHGDCSEMRSRGYVGFSTGFFGVMGDIDNLNTSGASSNENMISEEVPSRKSQNVLYEETCNSHFNKCQVSQNVCLCYEDTIEKKMSITMNSNNCMEKFKVCPGTRSDGGVLNRSSSCFTVGAYVRDHNNLHERTDHSQHNDSVSQRALGASCGEIYFFEDGGDPSVQRSFAVGAENYDGCQCNEEIRTVHNDAQITNHRLSKVGEVLMWANVLSIHTNNDEFFFFGGHPPNDGRISLRSRGSISRKVRDYIMLVFLFGNNKMQGY</sequence>
<dbReference type="STRING" id="29172.A0A0D8XQB8"/>
<organism evidence="1 2">
    <name type="scientific">Dictyocaulus viviparus</name>
    <name type="common">Bovine lungworm</name>
    <dbReference type="NCBI Taxonomy" id="29172"/>
    <lineage>
        <taxon>Eukaryota</taxon>
        <taxon>Metazoa</taxon>
        <taxon>Ecdysozoa</taxon>
        <taxon>Nematoda</taxon>
        <taxon>Chromadorea</taxon>
        <taxon>Rhabditida</taxon>
        <taxon>Rhabditina</taxon>
        <taxon>Rhabditomorpha</taxon>
        <taxon>Strongyloidea</taxon>
        <taxon>Metastrongylidae</taxon>
        <taxon>Dictyocaulus</taxon>
    </lineage>
</organism>
<reference evidence="1 2" key="1">
    <citation type="submission" date="2013-11" db="EMBL/GenBank/DDBJ databases">
        <title>Draft genome of the bovine lungworm Dictyocaulus viviparus.</title>
        <authorList>
            <person name="Mitreva M."/>
        </authorList>
    </citation>
    <scope>NUCLEOTIDE SEQUENCE [LARGE SCALE GENOMIC DNA]</scope>
    <source>
        <strain evidence="1 2">HannoverDv2000</strain>
    </source>
</reference>